<dbReference type="InterPro" id="IPR038579">
    <property type="entry name" value="Ribosomal_eS21_sf"/>
</dbReference>
<gene>
    <name evidence="1" type="ORF">U0070_002149</name>
</gene>
<protein>
    <submittedName>
        <fullName evidence="1">Uncharacterized protein</fullName>
    </submittedName>
</protein>
<dbReference type="Proteomes" id="UP001488838">
    <property type="component" value="Unassembled WGS sequence"/>
</dbReference>
<proteinExistence type="predicted"/>
<accession>A0AAW0JPL8</accession>
<dbReference type="AlphaFoldDB" id="A0AAW0JPL8"/>
<reference evidence="1 2" key="1">
    <citation type="journal article" date="2023" name="bioRxiv">
        <title>Conserved and derived expression patterns and positive selection on dental genes reveal complex evolutionary context of ever-growing rodent molars.</title>
        <authorList>
            <person name="Calamari Z.T."/>
            <person name="Song A."/>
            <person name="Cohen E."/>
            <person name="Akter M."/>
            <person name="Roy R.D."/>
            <person name="Hallikas O."/>
            <person name="Christensen M.M."/>
            <person name="Li P."/>
            <person name="Marangoni P."/>
            <person name="Jernvall J."/>
            <person name="Klein O.D."/>
        </authorList>
    </citation>
    <scope>NUCLEOTIDE SEQUENCE [LARGE SCALE GENOMIC DNA]</scope>
    <source>
        <strain evidence="1">V071</strain>
    </source>
</reference>
<sequence>MEDMGARQGLQPAVLLPDGLATQATVELGLLHTLMEAHDVSTELPLQPFAAVDDLTQAVQLELAQLRRWASRLQSHTRSLPELPGAAAPEGWDGSISISTGLVLDLEQAGEASTNHVSEFVGLYVQQKCSLSNHITGVKEHSVHLNESTADKTTGPFAGWASQTVLFSDWLRLMVLSQKNLCSKGLLEEAEAQESIAHAQADLAPKLSTSPGARQAKAGLAVGDGFVELTQFLIAACQVQVAFKQEVGILELPCSVNLDHSKLTPGE</sequence>
<keyword evidence="2" id="KW-1185">Reference proteome</keyword>
<dbReference type="EMBL" id="JBBHLL010000023">
    <property type="protein sequence ID" value="KAK7828919.1"/>
    <property type="molecule type" value="Genomic_DNA"/>
</dbReference>
<evidence type="ECO:0000313" key="2">
    <source>
        <dbReference type="Proteomes" id="UP001488838"/>
    </source>
</evidence>
<organism evidence="1 2">
    <name type="scientific">Myodes glareolus</name>
    <name type="common">Bank vole</name>
    <name type="synonym">Clethrionomys glareolus</name>
    <dbReference type="NCBI Taxonomy" id="447135"/>
    <lineage>
        <taxon>Eukaryota</taxon>
        <taxon>Metazoa</taxon>
        <taxon>Chordata</taxon>
        <taxon>Craniata</taxon>
        <taxon>Vertebrata</taxon>
        <taxon>Euteleostomi</taxon>
        <taxon>Mammalia</taxon>
        <taxon>Eutheria</taxon>
        <taxon>Euarchontoglires</taxon>
        <taxon>Glires</taxon>
        <taxon>Rodentia</taxon>
        <taxon>Myomorpha</taxon>
        <taxon>Muroidea</taxon>
        <taxon>Cricetidae</taxon>
        <taxon>Arvicolinae</taxon>
        <taxon>Myodes</taxon>
    </lineage>
</organism>
<comment type="caution">
    <text evidence="1">The sequence shown here is derived from an EMBL/GenBank/DDBJ whole genome shotgun (WGS) entry which is preliminary data.</text>
</comment>
<evidence type="ECO:0000313" key="1">
    <source>
        <dbReference type="EMBL" id="KAK7828919.1"/>
    </source>
</evidence>
<dbReference type="Gene3D" id="3.30.1230.20">
    <property type="match status" value="1"/>
</dbReference>
<name>A0AAW0JPL8_MYOGA</name>